<dbReference type="Pfam" id="PF00480">
    <property type="entry name" value="ROK"/>
    <property type="match status" value="1"/>
</dbReference>
<dbReference type="InterPro" id="IPR000600">
    <property type="entry name" value="ROK"/>
</dbReference>
<dbReference type="GO" id="GO:0016301">
    <property type="term" value="F:kinase activity"/>
    <property type="evidence" value="ECO:0007669"/>
    <property type="project" value="UniProtKB-KW"/>
</dbReference>
<comment type="similarity">
    <text evidence="1">Belongs to the ROK (NagC/XylR) family.</text>
</comment>
<proteinExistence type="inferred from homology"/>
<dbReference type="AlphaFoldDB" id="A0A3N1GHQ0"/>
<dbReference type="InterPro" id="IPR036390">
    <property type="entry name" value="WH_DNA-bd_sf"/>
</dbReference>
<comment type="caution">
    <text evidence="3">The sequence shown here is derived from an EMBL/GenBank/DDBJ whole genome shotgun (WGS) entry which is preliminary data.</text>
</comment>
<dbReference type="Pfam" id="PF09339">
    <property type="entry name" value="HTH_IclR"/>
    <property type="match status" value="1"/>
</dbReference>
<evidence type="ECO:0000313" key="4">
    <source>
        <dbReference type="Proteomes" id="UP000271683"/>
    </source>
</evidence>
<keyword evidence="3" id="KW-0808">Transferase</keyword>
<dbReference type="InterPro" id="IPR005471">
    <property type="entry name" value="Tscrpt_reg_IclR_N"/>
</dbReference>
<dbReference type="GO" id="GO:0003677">
    <property type="term" value="F:DNA binding"/>
    <property type="evidence" value="ECO:0007669"/>
    <property type="project" value="InterPro"/>
</dbReference>
<dbReference type="SUPFAM" id="SSF46785">
    <property type="entry name" value="Winged helix' DNA-binding domain"/>
    <property type="match status" value="1"/>
</dbReference>
<name>A0A3N1GHQ0_9ACTN</name>
<dbReference type="Proteomes" id="UP000271683">
    <property type="component" value="Unassembled WGS sequence"/>
</dbReference>
<dbReference type="GO" id="GO:0006355">
    <property type="term" value="P:regulation of DNA-templated transcription"/>
    <property type="evidence" value="ECO:0007669"/>
    <property type="project" value="InterPro"/>
</dbReference>
<dbReference type="OrthoDB" id="37575at2"/>
<feature type="domain" description="HTH iclR-type" evidence="2">
    <location>
        <begin position="19"/>
        <end position="61"/>
    </location>
</feature>
<gene>
    <name evidence="3" type="ORF">EDD30_2629</name>
</gene>
<keyword evidence="3" id="KW-0418">Kinase</keyword>
<dbReference type="PANTHER" id="PTHR18964:SF149">
    <property type="entry name" value="BIFUNCTIONAL UDP-N-ACETYLGLUCOSAMINE 2-EPIMERASE_N-ACETYLMANNOSAMINE KINASE"/>
    <property type="match status" value="1"/>
</dbReference>
<sequence length="410" mass="42311">MELEGTATSPLLRRLNAGLVLDALRASGPMTVTDLMAQTQLSRPTVHAVADALMRLGRIRELPGDEVPGSRRGRPARRYEFRADAGYVVGVDIGAHRTGVMVADLRGDPVAERQHAFTDPHQPAAARIAAVRRTVVAALTAAGVDPADVMAMCVGAAGTVDPRDGVVKFRSGIPGFINVKLREAMEHGFGWPVVVDNDANLAAIGEQWRGVAAEVDDFIVLLAAERLGAGIVVGGRLVRGRGGGAGEMGFLGLMDPACTADGVAALARTLGAEAVARMAAQHVPAVPAPGSLRELVGGDPRRVDAETVFAAARAGDEVAGAILERVVGQVAKAAGTMVLLLDPELVVVGGGVANAEDVLLGPLRRRLAEITPDPPRLAASALGHRAVTIGAVRAALDHAEGRLLEGFAAA</sequence>
<dbReference type="Gene3D" id="3.30.420.40">
    <property type="match status" value="2"/>
</dbReference>
<evidence type="ECO:0000259" key="2">
    <source>
        <dbReference type="Pfam" id="PF09339"/>
    </source>
</evidence>
<dbReference type="PANTHER" id="PTHR18964">
    <property type="entry name" value="ROK (REPRESSOR, ORF, KINASE) FAMILY"/>
    <property type="match status" value="1"/>
</dbReference>
<reference evidence="3 4" key="1">
    <citation type="submission" date="2018-11" db="EMBL/GenBank/DDBJ databases">
        <title>Sequencing the genomes of 1000 actinobacteria strains.</title>
        <authorList>
            <person name="Klenk H.-P."/>
        </authorList>
    </citation>
    <scope>NUCLEOTIDE SEQUENCE [LARGE SCALE GENOMIC DNA]</scope>
    <source>
        <strain evidence="3 4">DSM 43634</strain>
    </source>
</reference>
<dbReference type="SUPFAM" id="SSF53067">
    <property type="entry name" value="Actin-like ATPase domain"/>
    <property type="match status" value="1"/>
</dbReference>
<accession>A0A3N1GHQ0</accession>
<dbReference type="InterPro" id="IPR036388">
    <property type="entry name" value="WH-like_DNA-bd_sf"/>
</dbReference>
<dbReference type="InterPro" id="IPR043129">
    <property type="entry name" value="ATPase_NBD"/>
</dbReference>
<dbReference type="EMBL" id="RJKL01000001">
    <property type="protein sequence ID" value="ROP29812.1"/>
    <property type="molecule type" value="Genomic_DNA"/>
</dbReference>
<dbReference type="Gene3D" id="1.10.10.10">
    <property type="entry name" value="Winged helix-like DNA-binding domain superfamily/Winged helix DNA-binding domain"/>
    <property type="match status" value="1"/>
</dbReference>
<evidence type="ECO:0000313" key="3">
    <source>
        <dbReference type="EMBL" id="ROP29812.1"/>
    </source>
</evidence>
<protein>
    <submittedName>
        <fullName evidence="3">Putative NBD/HSP70 family sugar kinase</fullName>
    </submittedName>
</protein>
<dbReference type="RefSeq" id="WP_123678261.1">
    <property type="nucleotide sequence ID" value="NZ_RJKL01000001.1"/>
</dbReference>
<organism evidence="3 4">
    <name type="scientific">Couchioplanes caeruleus</name>
    <dbReference type="NCBI Taxonomy" id="56438"/>
    <lineage>
        <taxon>Bacteria</taxon>
        <taxon>Bacillati</taxon>
        <taxon>Actinomycetota</taxon>
        <taxon>Actinomycetes</taxon>
        <taxon>Micromonosporales</taxon>
        <taxon>Micromonosporaceae</taxon>
        <taxon>Couchioplanes</taxon>
    </lineage>
</organism>
<evidence type="ECO:0000256" key="1">
    <source>
        <dbReference type="ARBA" id="ARBA00006479"/>
    </source>
</evidence>